<evidence type="ECO:0000313" key="2">
    <source>
        <dbReference type="EMBL" id="MCM4076533.1"/>
    </source>
</evidence>
<dbReference type="InterPro" id="IPR000600">
    <property type="entry name" value="ROK"/>
</dbReference>
<dbReference type="PANTHER" id="PTHR18964">
    <property type="entry name" value="ROK (REPRESSOR, ORF, KINASE) FAMILY"/>
    <property type="match status" value="1"/>
</dbReference>
<gene>
    <name evidence="2" type="ORF">LXN57_03015</name>
</gene>
<dbReference type="Gene3D" id="1.10.10.10">
    <property type="entry name" value="Winged helix-like DNA-binding domain superfamily/Winged helix DNA-binding domain"/>
    <property type="match status" value="1"/>
</dbReference>
<dbReference type="EMBL" id="JAMQOL010000003">
    <property type="protein sequence ID" value="MCM4076533.1"/>
    <property type="molecule type" value="Genomic_DNA"/>
</dbReference>
<comment type="similarity">
    <text evidence="1">Belongs to the ROK (NagC/XylR) family.</text>
</comment>
<dbReference type="Pfam" id="PF00480">
    <property type="entry name" value="ROK"/>
    <property type="match status" value="1"/>
</dbReference>
<dbReference type="SUPFAM" id="SSF46785">
    <property type="entry name" value="Winged helix' DNA-binding domain"/>
    <property type="match status" value="1"/>
</dbReference>
<dbReference type="PANTHER" id="PTHR18964:SF173">
    <property type="entry name" value="GLUCOKINASE"/>
    <property type="match status" value="1"/>
</dbReference>
<reference evidence="2 3" key="1">
    <citation type="submission" date="2022-06" db="EMBL/GenBank/DDBJ databases">
        <title>Actinoplanes abujensis sp. nov., isolated from Nigerian arid soil.</title>
        <authorList>
            <person name="Ding P."/>
        </authorList>
    </citation>
    <scope>NUCLEOTIDE SEQUENCE [LARGE SCALE GENOMIC DNA]</scope>
    <source>
        <strain evidence="3">TRM88002</strain>
    </source>
</reference>
<sequence>MTTVLTADDGPGWILGLITAGTARTRTAIAQVTGLARSTVGQRLDTLFDAQLIRESTESLPSRGRPSRVLELNPRAGVIISVDVGEDRTRMAILDLNMAIIGDRVERLTLGDGPEVLLDRITALVRELIVQQGLEQTPVAGFGLGLPAPVDYEAGRVMGWSVMSGWENYDIRRHLRRSWPVPVLIDNDVNLLTLAEHRRFWPSSRHLFFVKAGTGVGSGMVIDGAVNRGAQGAAGDIGHAHVAGFGDPQCRCGNVGCLESLVGGWALARDLGEGHDARDIAERLRRGDSAAVAALRNAGRIMGESVAYATSLLNPDVIVLGGLLGSTGDDLMAGIRQVVYQRSLPLATRRLQIVPTRFKSRAGIAGAGHLVRDHVLAPATLDARLTVGKSPFGE</sequence>
<dbReference type="InterPro" id="IPR036390">
    <property type="entry name" value="WH_DNA-bd_sf"/>
</dbReference>
<protein>
    <submittedName>
        <fullName evidence="2">ROK family protein</fullName>
    </submittedName>
</protein>
<accession>A0ABT0XTG3</accession>
<comment type="caution">
    <text evidence="2">The sequence shown here is derived from an EMBL/GenBank/DDBJ whole genome shotgun (WGS) entry which is preliminary data.</text>
</comment>
<dbReference type="Proteomes" id="UP001523216">
    <property type="component" value="Unassembled WGS sequence"/>
</dbReference>
<organism evidence="2 3">
    <name type="scientific">Paractinoplanes hotanensis</name>
    <dbReference type="NCBI Taxonomy" id="2906497"/>
    <lineage>
        <taxon>Bacteria</taxon>
        <taxon>Bacillati</taxon>
        <taxon>Actinomycetota</taxon>
        <taxon>Actinomycetes</taxon>
        <taxon>Micromonosporales</taxon>
        <taxon>Micromonosporaceae</taxon>
        <taxon>Paractinoplanes</taxon>
    </lineage>
</organism>
<dbReference type="InterPro" id="IPR036388">
    <property type="entry name" value="WH-like_DNA-bd_sf"/>
</dbReference>
<keyword evidence="3" id="KW-1185">Reference proteome</keyword>
<dbReference type="InterPro" id="IPR043129">
    <property type="entry name" value="ATPase_NBD"/>
</dbReference>
<dbReference type="RefSeq" id="WP_251796437.1">
    <property type="nucleotide sequence ID" value="NZ_JAMQOL010000003.1"/>
</dbReference>
<evidence type="ECO:0000256" key="1">
    <source>
        <dbReference type="ARBA" id="ARBA00006479"/>
    </source>
</evidence>
<evidence type="ECO:0000313" key="3">
    <source>
        <dbReference type="Proteomes" id="UP001523216"/>
    </source>
</evidence>
<dbReference type="Gene3D" id="3.30.420.40">
    <property type="match status" value="2"/>
</dbReference>
<dbReference type="SUPFAM" id="SSF53067">
    <property type="entry name" value="Actin-like ATPase domain"/>
    <property type="match status" value="1"/>
</dbReference>
<proteinExistence type="inferred from homology"/>
<name>A0ABT0XTG3_9ACTN</name>